<evidence type="ECO:0000256" key="7">
    <source>
        <dbReference type="ARBA" id="ARBA00022975"/>
    </source>
</evidence>
<dbReference type="GO" id="GO:0050660">
    <property type="term" value="F:flavin adenine dinucleotide binding"/>
    <property type="evidence" value="ECO:0007669"/>
    <property type="project" value="InterPro"/>
</dbReference>
<evidence type="ECO:0000256" key="9">
    <source>
        <dbReference type="ARBA" id="ARBA00023004"/>
    </source>
</evidence>
<evidence type="ECO:0000313" key="16">
    <source>
        <dbReference type="Proteomes" id="UP000289166"/>
    </source>
</evidence>
<evidence type="ECO:0000256" key="11">
    <source>
        <dbReference type="HAMAP-Rule" id="MF_01211"/>
    </source>
</evidence>
<dbReference type="Gene3D" id="2.40.30.10">
    <property type="entry name" value="Translation factors"/>
    <property type="match status" value="1"/>
</dbReference>
<keyword evidence="7 11" id="KW-0665">Pyrimidine biosynthesis</keyword>
<dbReference type="InterPro" id="IPR017927">
    <property type="entry name" value="FAD-bd_FR_type"/>
</dbReference>
<gene>
    <name evidence="11" type="primary">pyrK</name>
    <name evidence="15" type="ORF">EFD62_05535</name>
</gene>
<feature type="binding site" evidence="11 12">
    <location>
        <begin position="77"/>
        <end position="78"/>
    </location>
    <ligand>
        <name>FAD</name>
        <dbReference type="ChEBI" id="CHEBI:57692"/>
    </ligand>
</feature>
<dbReference type="InterPro" id="IPR001433">
    <property type="entry name" value="OxRdtase_FAD/NAD-bd"/>
</dbReference>
<dbReference type="InterPro" id="IPR019480">
    <property type="entry name" value="Dihydroorotate_DH_Fe-S-bd"/>
</dbReference>
<comment type="pathway">
    <text evidence="11">Pyrimidine metabolism; UMP biosynthesis via de novo pathway; orotate from (S)-dihydroorotate (NAD(+) route): step 1/1.</text>
</comment>
<comment type="subunit">
    <text evidence="11">Heterotetramer of 2 PyrK and 2 PyrD type B subunits.</text>
</comment>
<comment type="caution">
    <text evidence="15">The sequence shown here is derived from an EMBL/GenBank/DDBJ whole genome shotgun (WGS) entry which is preliminary data.</text>
</comment>
<feature type="binding site" evidence="11 13">
    <location>
        <position position="246"/>
    </location>
    <ligand>
        <name>[2Fe-2S] cluster</name>
        <dbReference type="ChEBI" id="CHEBI:190135"/>
    </ligand>
</feature>
<dbReference type="GO" id="GO:0009055">
    <property type="term" value="F:electron transfer activity"/>
    <property type="evidence" value="ECO:0007669"/>
    <property type="project" value="UniProtKB-UniRule"/>
</dbReference>
<dbReference type="SUPFAM" id="SSF52343">
    <property type="entry name" value="Ferredoxin reductase-like, C-terminal NADP-linked domain"/>
    <property type="match status" value="1"/>
</dbReference>
<feature type="binding site" evidence="11 12">
    <location>
        <begin position="53"/>
        <end position="56"/>
    </location>
    <ligand>
        <name>FAD</name>
        <dbReference type="ChEBI" id="CHEBI:57692"/>
    </ligand>
</feature>
<dbReference type="GO" id="GO:0046872">
    <property type="term" value="F:metal ion binding"/>
    <property type="evidence" value="ECO:0007669"/>
    <property type="project" value="UniProtKB-KW"/>
</dbReference>
<dbReference type="PANTHER" id="PTHR43513">
    <property type="entry name" value="DIHYDROOROTATE DEHYDROGENASE B (NAD(+)), ELECTRON TRANSFER SUBUNIT"/>
    <property type="match status" value="1"/>
</dbReference>
<reference evidence="16" key="1">
    <citation type="submission" date="2018-11" db="EMBL/GenBank/DDBJ databases">
        <title>Genome sequencing of a novel mesophilic and cellulolytic organism within the genus Hungateiclostridium.</title>
        <authorList>
            <person name="Rettenmaier R."/>
            <person name="Liebl W."/>
            <person name="Zverlov V."/>
        </authorList>
    </citation>
    <scope>NUCLEOTIDE SEQUENCE [LARGE SCALE GENOMIC DNA]</scope>
    <source>
        <strain evidence="16">N2K1</strain>
    </source>
</reference>
<dbReference type="UniPathway" id="UPA00070">
    <property type="reaction ID" value="UER00945"/>
</dbReference>
<keyword evidence="8 11" id="KW-0249">Electron transport</keyword>
<dbReference type="InterPro" id="IPR017938">
    <property type="entry name" value="Riboflavin_synthase-like_b-brl"/>
</dbReference>
<dbReference type="HAMAP" id="MF_01211">
    <property type="entry name" value="DHODB_Fe_S_bind"/>
    <property type="match status" value="1"/>
</dbReference>
<dbReference type="OrthoDB" id="9789468at2"/>
<keyword evidence="4 11" id="KW-0001">2Fe-2S</keyword>
<comment type="function">
    <text evidence="11">Responsible for channeling the electrons from the oxidation of dihydroorotate from the FMN redox center in the PyrD type B subunit to the ultimate electron acceptor NAD(+).</text>
</comment>
<evidence type="ECO:0000256" key="2">
    <source>
        <dbReference type="ARBA" id="ARBA00022448"/>
    </source>
</evidence>
<keyword evidence="10 11" id="KW-0411">Iron-sulfur</keyword>
<evidence type="ECO:0000259" key="14">
    <source>
        <dbReference type="PROSITE" id="PS51384"/>
    </source>
</evidence>
<feature type="binding site" evidence="11 13">
    <location>
        <position position="222"/>
    </location>
    <ligand>
        <name>[2Fe-2S] cluster</name>
        <dbReference type="ChEBI" id="CHEBI:190135"/>
    </ligand>
</feature>
<dbReference type="PANTHER" id="PTHR43513:SF3">
    <property type="entry name" value="DIHYDROOROTATE DEHYDROGENASE B (NAD(+)), ELECTRON TRANSFER SUBUNIT-RELATED"/>
    <property type="match status" value="1"/>
</dbReference>
<dbReference type="AlphaFoldDB" id="A0A4Q0I694"/>
<evidence type="ECO:0000256" key="4">
    <source>
        <dbReference type="ARBA" id="ARBA00022714"/>
    </source>
</evidence>
<keyword evidence="3 11" id="KW-0285">Flavoprotein</keyword>
<feature type="binding site" evidence="11 13">
    <location>
        <position position="227"/>
    </location>
    <ligand>
        <name>[2Fe-2S] cluster</name>
        <dbReference type="ChEBI" id="CHEBI:190135"/>
    </ligand>
</feature>
<evidence type="ECO:0000256" key="10">
    <source>
        <dbReference type="ARBA" id="ARBA00023014"/>
    </source>
</evidence>
<dbReference type="CDD" id="cd06218">
    <property type="entry name" value="DHOD_e_trans"/>
    <property type="match status" value="1"/>
</dbReference>
<dbReference type="InterPro" id="IPR037117">
    <property type="entry name" value="Dihydroorotate_DH_ele_sf"/>
</dbReference>
<dbReference type="Pfam" id="PF00175">
    <property type="entry name" value="NAD_binding_1"/>
    <property type="match status" value="1"/>
</dbReference>
<dbReference type="Pfam" id="PF00970">
    <property type="entry name" value="FAD_binding_6"/>
    <property type="match status" value="1"/>
</dbReference>
<dbReference type="PROSITE" id="PS51384">
    <property type="entry name" value="FAD_FR"/>
    <property type="match status" value="1"/>
</dbReference>
<dbReference type="InterPro" id="IPR008333">
    <property type="entry name" value="Cbr1-like_FAD-bd_dom"/>
</dbReference>
<dbReference type="GO" id="GO:0016491">
    <property type="term" value="F:oxidoreductase activity"/>
    <property type="evidence" value="ECO:0007669"/>
    <property type="project" value="InterPro"/>
</dbReference>
<dbReference type="EMBL" id="RLII01000004">
    <property type="protein sequence ID" value="RXE59778.1"/>
    <property type="molecule type" value="Genomic_DNA"/>
</dbReference>
<dbReference type="InterPro" id="IPR023455">
    <property type="entry name" value="Dihydroorotate_DHASE_ETsu"/>
</dbReference>
<dbReference type="Gene3D" id="3.40.50.80">
    <property type="entry name" value="Nucleotide-binding domain of ferredoxin-NADP reductase (FNR) module"/>
    <property type="match status" value="1"/>
</dbReference>
<organism evidence="15 16">
    <name type="scientific">Acetivibrio mesophilus</name>
    <dbReference type="NCBI Taxonomy" id="2487273"/>
    <lineage>
        <taxon>Bacteria</taxon>
        <taxon>Bacillati</taxon>
        <taxon>Bacillota</taxon>
        <taxon>Clostridia</taxon>
        <taxon>Eubacteriales</taxon>
        <taxon>Oscillospiraceae</taxon>
        <taxon>Acetivibrio</taxon>
    </lineage>
</organism>
<name>A0A4Q0I694_9FIRM</name>
<dbReference type="InterPro" id="IPR012165">
    <property type="entry name" value="Cyt_c3_hydrogenase_gsu"/>
</dbReference>
<dbReference type="PIRSF" id="PIRSF006816">
    <property type="entry name" value="Cyc3_hyd_g"/>
    <property type="match status" value="1"/>
</dbReference>
<evidence type="ECO:0000256" key="5">
    <source>
        <dbReference type="ARBA" id="ARBA00022723"/>
    </source>
</evidence>
<dbReference type="GO" id="GO:0051537">
    <property type="term" value="F:2 iron, 2 sulfur cluster binding"/>
    <property type="evidence" value="ECO:0007669"/>
    <property type="project" value="UniProtKB-KW"/>
</dbReference>
<dbReference type="Pfam" id="PF10418">
    <property type="entry name" value="DHODB_Fe-S_bind"/>
    <property type="match status" value="1"/>
</dbReference>
<dbReference type="InterPro" id="IPR050353">
    <property type="entry name" value="PyrK_electron_transfer"/>
</dbReference>
<dbReference type="RefSeq" id="WP_128705838.1">
    <property type="nucleotide sequence ID" value="NZ_RLII01000004.1"/>
</dbReference>
<evidence type="ECO:0000256" key="12">
    <source>
        <dbReference type="PIRSR" id="PIRSR006816-1"/>
    </source>
</evidence>
<keyword evidence="6 11" id="KW-0274">FAD</keyword>
<dbReference type="Proteomes" id="UP000289166">
    <property type="component" value="Unassembled WGS sequence"/>
</dbReference>
<comment type="cofactor">
    <cofactor evidence="11">
        <name>[2Fe-2S] cluster</name>
        <dbReference type="ChEBI" id="CHEBI:190135"/>
    </cofactor>
    <text evidence="11">Binds 1 [2Fe-2S] cluster per subunit.</text>
</comment>
<evidence type="ECO:0000256" key="3">
    <source>
        <dbReference type="ARBA" id="ARBA00022630"/>
    </source>
</evidence>
<comment type="cofactor">
    <cofactor evidence="11 12">
        <name>FAD</name>
        <dbReference type="ChEBI" id="CHEBI:57692"/>
    </cofactor>
    <text evidence="11 12">Binds 1 FAD per subunit.</text>
</comment>
<protein>
    <recommendedName>
        <fullName evidence="11">Dihydroorotate dehydrogenase B (NAD(+)), electron transfer subunit</fullName>
    </recommendedName>
    <alternativeName>
        <fullName evidence="11">Dihydroorotate oxidase B, electron transfer subunit</fullName>
    </alternativeName>
</protein>
<proteinExistence type="inferred from homology"/>
<keyword evidence="5 11" id="KW-0479">Metal-binding</keyword>
<comment type="similarity">
    <text evidence="1 11">Belongs to the PyrK family.</text>
</comment>
<keyword evidence="2 11" id="KW-0813">Transport</keyword>
<dbReference type="NCBIfam" id="NF000798">
    <property type="entry name" value="PRK00054.1-3"/>
    <property type="match status" value="1"/>
</dbReference>
<keyword evidence="16" id="KW-1185">Reference proteome</keyword>
<evidence type="ECO:0000256" key="8">
    <source>
        <dbReference type="ARBA" id="ARBA00022982"/>
    </source>
</evidence>
<evidence type="ECO:0000256" key="13">
    <source>
        <dbReference type="PIRSR" id="PIRSR006816-2"/>
    </source>
</evidence>
<feature type="binding site" evidence="11 12">
    <location>
        <begin position="70"/>
        <end position="72"/>
    </location>
    <ligand>
        <name>FAD</name>
        <dbReference type="ChEBI" id="CHEBI:57692"/>
    </ligand>
</feature>
<evidence type="ECO:0000256" key="6">
    <source>
        <dbReference type="ARBA" id="ARBA00022827"/>
    </source>
</evidence>
<accession>A0A4Q0I694</accession>
<comment type="cofactor">
    <cofactor evidence="13">
        <name>[2Fe-2S] cluster</name>
        <dbReference type="ChEBI" id="CHEBI:190135"/>
    </cofactor>
    <text evidence="13">Binds 1 [2Fe-2S] cluster per subunit.</text>
</comment>
<sequence>MSRVLNERIESIEKIAKSIYRMTVKSEYISANARPGQFANVKCSEGINALLRRPISICDVDKDRGTFDIVFQIKGIGTEYLSQKRVGSEVDLIGPLGSPFHISEEYKRIAVVGGGIGIFPLLYLLKEMKEADKSAFLGFRSSDYVVMTEEFESASDRLSISTDDGSMGYKGIITDLLAEDIADRGFDIIYTCGPMPMIRKVKDMAQKAGIKCQVSLEQRMGCGIGACLVCACKTGKPDNWEYSHVCKDGPVFWSDEVVLDD</sequence>
<keyword evidence="9 11" id="KW-0408">Iron</keyword>
<dbReference type="SUPFAM" id="SSF63380">
    <property type="entry name" value="Riboflavin synthase domain-like"/>
    <property type="match status" value="1"/>
</dbReference>
<dbReference type="PRINTS" id="PR00409">
    <property type="entry name" value="PHDIOXRDTASE"/>
</dbReference>
<dbReference type="Gene3D" id="2.10.240.10">
    <property type="entry name" value="Dihydroorotate dehydrogenase, electron transfer subunit"/>
    <property type="match status" value="1"/>
</dbReference>
<dbReference type="InterPro" id="IPR039261">
    <property type="entry name" value="FNR_nucleotide-bd"/>
</dbReference>
<feature type="binding site" evidence="11 13">
    <location>
        <position position="230"/>
    </location>
    <ligand>
        <name>[2Fe-2S] cluster</name>
        <dbReference type="ChEBI" id="CHEBI:190135"/>
    </ligand>
</feature>
<dbReference type="GO" id="GO:0044205">
    <property type="term" value="P:'de novo' UMP biosynthetic process"/>
    <property type="evidence" value="ECO:0007669"/>
    <property type="project" value="UniProtKB-UniRule"/>
</dbReference>
<evidence type="ECO:0000256" key="1">
    <source>
        <dbReference type="ARBA" id="ARBA00006422"/>
    </source>
</evidence>
<evidence type="ECO:0000313" key="15">
    <source>
        <dbReference type="EMBL" id="RXE59778.1"/>
    </source>
</evidence>
<feature type="domain" description="FAD-binding FR-type" evidence="14">
    <location>
        <begin position="2"/>
        <end position="102"/>
    </location>
</feature>